<dbReference type="InterPro" id="IPR013087">
    <property type="entry name" value="Znf_C2H2_type"/>
</dbReference>
<organism evidence="3 4">
    <name type="scientific">Symbiodinium microadriaticum</name>
    <name type="common">Dinoflagellate</name>
    <name type="synonym">Zooxanthella microadriatica</name>
    <dbReference type="NCBI Taxonomy" id="2951"/>
    <lineage>
        <taxon>Eukaryota</taxon>
        <taxon>Sar</taxon>
        <taxon>Alveolata</taxon>
        <taxon>Dinophyceae</taxon>
        <taxon>Suessiales</taxon>
        <taxon>Symbiodiniaceae</taxon>
        <taxon>Symbiodinium</taxon>
    </lineage>
</organism>
<dbReference type="Gene3D" id="3.60.10.10">
    <property type="entry name" value="Endonuclease/exonuclease/phosphatase"/>
    <property type="match status" value="1"/>
</dbReference>
<comment type="caution">
    <text evidence="3">The sequence shown here is derived from an EMBL/GenBank/DDBJ whole genome shotgun (WGS) entry which is preliminary data.</text>
</comment>
<dbReference type="PANTHER" id="PTHR47027">
    <property type="entry name" value="REVERSE TRANSCRIPTASE DOMAIN-CONTAINING PROTEIN"/>
    <property type="match status" value="1"/>
</dbReference>
<dbReference type="EMBL" id="LSRX01000155">
    <property type="protein sequence ID" value="OLQ06651.1"/>
    <property type="molecule type" value="Genomic_DNA"/>
</dbReference>
<dbReference type="GO" id="GO:0003824">
    <property type="term" value="F:catalytic activity"/>
    <property type="evidence" value="ECO:0007669"/>
    <property type="project" value="InterPro"/>
</dbReference>
<proteinExistence type="predicted"/>
<evidence type="ECO:0000256" key="1">
    <source>
        <dbReference type="SAM" id="MobiDB-lite"/>
    </source>
</evidence>
<dbReference type="InterPro" id="IPR005135">
    <property type="entry name" value="Endo/exonuclease/phosphatase"/>
</dbReference>
<feature type="domain" description="C2H2-type" evidence="2">
    <location>
        <begin position="860"/>
        <end position="881"/>
    </location>
</feature>
<dbReference type="OrthoDB" id="412807at2759"/>
<evidence type="ECO:0000259" key="2">
    <source>
        <dbReference type="PROSITE" id="PS00028"/>
    </source>
</evidence>
<dbReference type="InterPro" id="IPR036691">
    <property type="entry name" value="Endo/exonu/phosph_ase_sf"/>
</dbReference>
<protein>
    <submittedName>
        <fullName evidence="3">LINE-1 retrotransposable element ORF2 protein</fullName>
    </submittedName>
</protein>
<feature type="compositionally biased region" description="Gly residues" evidence="1">
    <location>
        <begin position="1324"/>
        <end position="1338"/>
    </location>
</feature>
<dbReference type="SUPFAM" id="SSF56219">
    <property type="entry name" value="DNase I-like"/>
    <property type="match status" value="1"/>
</dbReference>
<sequence>MASLPFTEEANRLKIFSWNCSGLTQLLFEELKLYLRLNPDIQVIFLQETHRAYQSEWTADGWTFIHSAADKPNQGGVMMGFRDGFCEKASLRWQEVHPGRLLHVRCFSKKQHLDLVCVYQHALPFDAGALKMTLAKRKQLWNKLDSLLQSFPVRSSVVVAGDFNSNLCSSGSSIGHSVLHNAAKSTVVEERQWLSGLLASHQLTALNSWSRKLPTYWHPSGSSQIDWILVRSSLADSRAKKCTPSDAPVAGWRSAGHKVLKASIPLNWMPWKISGSRTEKALFSSRHEAPDASPLQRVIQEVSGSEVPARQIPARPGFVGVDGEVLQFWQVRKLLSQHRIASLRDVFVRMLRDEQGLLLHPKDECKLLADYAEVAEKLSQVAIDALCCSDPKVPIEWSTVQLAWLAKAGKTPSRPQNLRSIGLMSVDSKAFLIVLRSALAPYVEQAMHDHPQYAYRKGASTADALMRAAGHCSTVRLLLQRHRHDQTSRLLGEAVVPCVGGLMCGLDLQKAFDALPHSELHDAMIEAGVPEPLAATITQVHVQTRCAIKHGGTEREVCMSRGLRQGCPIAPLLYAAWSCRFCKLLDKRLSASWTSSHCTLFADDIFSSWVIRSVKEFHAAVRELRALIEALRLLGMSVNFQKSVVVLRLCGKAVERLSKSYLVWRSGVQHLRVRCTDNDIYIPCATQMPYLGAELSYDNFELKTFKGREKQATARFQELRRVLRTNGSITVRHRLRIYKAIVWPTLWYALSSVGITTEVLRGVCSVLAGHLRKVLRVYQEGVSNKMILQQAGLDPREFFLGQVQKKGLCIQRDPRRAEHVKAPESRHCRHLHQRLLGLEDNPNMTSLVRIPKVDAVAVVCPCCGITYDSQASLQMHIKHQHSEVNQSARLAFHRDLHALHGLPICRFCQARLHDWRSLEKHITEGTCPKVKVFVSQGLDADAMLRRVREDEQLHAPPVPQKATPQSQLEQDIGEALKFEPSTLNSCGAKLLILATRCALRRQLIPDSSKIKIHWQRTHAPEWKKYSATAISGAKSLCSVFSTPCRFCGSQAKNSRDHSAKCSSLFQLLAVRAMRSAGSTAPMPAKGPAPKQSERSPLYAQFDITKTGLGKYLRKAGDQEAGSDAQKALFEEAVTLYYRRSSLFDPYSGPGPSIADNMTKGFKFSTPEVHQFRCGCGRLRVGSRFELLLNIMETVWCLVTIARSLNLPLVGCTLMTGSCPLRFCGPKRVNSICILSGWYRLNLSRAGQAWTSCPPSCSAPSSFSGAMGSDEPMKSIEGSEEWNFYQQYRPAGFQLASGPPSEVSTAATAEEREAKTAKLEKGGRGKGSQGTPGSSGDGAGQSNKRQGQWGNGGGGRQNWGWQGNWKDSGSSGDGAELQEIQKLLTMMQKLAPEMPGEWRAFHKPTQLGKLVNVTRGAFKGLDARLQLCPEAHEKRCAHRSTQLLRLLRLHFAPSIRRHIQHVHHTGRNIQLHVGHEAILQALSYNAVLQLVATQLKEDRVSRSTLANNIAASIKG</sequence>
<dbReference type="Proteomes" id="UP000186817">
    <property type="component" value="Unassembled WGS sequence"/>
</dbReference>
<dbReference type="InterPro" id="IPR000477">
    <property type="entry name" value="RT_dom"/>
</dbReference>
<feature type="compositionally biased region" description="Basic and acidic residues" evidence="1">
    <location>
        <begin position="1308"/>
        <end position="1322"/>
    </location>
</feature>
<dbReference type="Pfam" id="PF03372">
    <property type="entry name" value="Exo_endo_phos"/>
    <property type="match status" value="1"/>
</dbReference>
<reference evidence="3 4" key="1">
    <citation type="submission" date="2016-02" db="EMBL/GenBank/DDBJ databases">
        <title>Genome analysis of coral dinoflagellate symbionts highlights evolutionary adaptations to a symbiotic lifestyle.</title>
        <authorList>
            <person name="Aranda M."/>
            <person name="Li Y."/>
            <person name="Liew Y.J."/>
            <person name="Baumgarten S."/>
            <person name="Simakov O."/>
            <person name="Wilson M."/>
            <person name="Piel J."/>
            <person name="Ashoor H."/>
            <person name="Bougouffa S."/>
            <person name="Bajic V.B."/>
            <person name="Ryu T."/>
            <person name="Ravasi T."/>
            <person name="Bayer T."/>
            <person name="Micklem G."/>
            <person name="Kim H."/>
            <person name="Bhak J."/>
            <person name="Lajeunesse T.C."/>
            <person name="Voolstra C.R."/>
        </authorList>
    </citation>
    <scope>NUCLEOTIDE SEQUENCE [LARGE SCALE GENOMIC DNA]</scope>
    <source>
        <strain evidence="3 4">CCMP2467</strain>
    </source>
</reference>
<evidence type="ECO:0000313" key="3">
    <source>
        <dbReference type="EMBL" id="OLQ06651.1"/>
    </source>
</evidence>
<name>A0A1Q9EGY2_SYMMI</name>
<accession>A0A1Q9EGY2</accession>
<dbReference type="Pfam" id="PF00078">
    <property type="entry name" value="RVT_1"/>
    <property type="match status" value="1"/>
</dbReference>
<gene>
    <name evidence="3" type="primary">Pol</name>
    <name evidence="3" type="ORF">AK812_SmicGene9994</name>
</gene>
<dbReference type="PANTHER" id="PTHR47027:SF20">
    <property type="entry name" value="REVERSE TRANSCRIPTASE-LIKE PROTEIN WITH RNA-DIRECTED DNA POLYMERASE DOMAIN"/>
    <property type="match status" value="1"/>
</dbReference>
<feature type="region of interest" description="Disordered" evidence="1">
    <location>
        <begin position="1294"/>
        <end position="1373"/>
    </location>
</feature>
<dbReference type="PROSITE" id="PS00028">
    <property type="entry name" value="ZINC_FINGER_C2H2_1"/>
    <property type="match status" value="1"/>
</dbReference>
<keyword evidence="4" id="KW-1185">Reference proteome</keyword>
<evidence type="ECO:0000313" key="4">
    <source>
        <dbReference type="Proteomes" id="UP000186817"/>
    </source>
</evidence>